<evidence type="ECO:0000259" key="3">
    <source>
        <dbReference type="PROSITE" id="PS51755"/>
    </source>
</evidence>
<protein>
    <submittedName>
        <fullName evidence="4">Helix-turn-helix domain-containing protein</fullName>
    </submittedName>
</protein>
<keyword evidence="1 2" id="KW-0238">DNA-binding</keyword>
<dbReference type="SUPFAM" id="SSF46894">
    <property type="entry name" value="C-terminal effector domain of the bipartite response regulators"/>
    <property type="match status" value="1"/>
</dbReference>
<evidence type="ECO:0000313" key="4">
    <source>
        <dbReference type="EMBL" id="MDP5309149.1"/>
    </source>
</evidence>
<keyword evidence="5" id="KW-1185">Reference proteome</keyword>
<evidence type="ECO:0000256" key="2">
    <source>
        <dbReference type="PROSITE-ProRule" id="PRU01091"/>
    </source>
</evidence>
<name>A0ABT9JH57_9RHOB</name>
<dbReference type="InterPro" id="IPR001867">
    <property type="entry name" value="OmpR/PhoB-type_DNA-bd"/>
</dbReference>
<dbReference type="PROSITE" id="PS51755">
    <property type="entry name" value="OMPR_PHOB"/>
    <property type="match status" value="1"/>
</dbReference>
<accession>A0ABT9JH57</accession>
<proteinExistence type="predicted"/>
<dbReference type="InterPro" id="IPR016032">
    <property type="entry name" value="Sig_transdc_resp-reg_C-effctor"/>
</dbReference>
<dbReference type="Pfam" id="PF00486">
    <property type="entry name" value="Trans_reg_C"/>
    <property type="match status" value="1"/>
</dbReference>
<reference evidence="4 5" key="1">
    <citation type="submission" date="2023-08" db="EMBL/GenBank/DDBJ databases">
        <authorList>
            <person name="Park J.-S."/>
        </authorList>
    </citation>
    <scope>NUCLEOTIDE SEQUENCE [LARGE SCALE GENOMIC DNA]</scope>
    <source>
        <strain evidence="4 5">2205BS29-5</strain>
    </source>
</reference>
<dbReference type="RefSeq" id="WP_305964954.1">
    <property type="nucleotide sequence ID" value="NZ_JAVAMQ010000037.1"/>
</dbReference>
<organism evidence="4 5">
    <name type="scientific">Paracoccus spongiarum</name>
    <dbReference type="NCBI Taxonomy" id="3064387"/>
    <lineage>
        <taxon>Bacteria</taxon>
        <taxon>Pseudomonadati</taxon>
        <taxon>Pseudomonadota</taxon>
        <taxon>Alphaproteobacteria</taxon>
        <taxon>Rhodobacterales</taxon>
        <taxon>Paracoccaceae</taxon>
        <taxon>Paracoccus</taxon>
    </lineage>
</organism>
<dbReference type="Proteomes" id="UP001224997">
    <property type="component" value="Unassembled WGS sequence"/>
</dbReference>
<dbReference type="InterPro" id="IPR036388">
    <property type="entry name" value="WH-like_DNA-bd_sf"/>
</dbReference>
<gene>
    <name evidence="4" type="ORF">Q5Y72_18920</name>
</gene>
<comment type="caution">
    <text evidence="4">The sequence shown here is derived from an EMBL/GenBank/DDBJ whole genome shotgun (WGS) entry which is preliminary data.</text>
</comment>
<evidence type="ECO:0000313" key="5">
    <source>
        <dbReference type="Proteomes" id="UP001224997"/>
    </source>
</evidence>
<evidence type="ECO:0000256" key="1">
    <source>
        <dbReference type="ARBA" id="ARBA00023125"/>
    </source>
</evidence>
<dbReference type="SMART" id="SM00862">
    <property type="entry name" value="Trans_reg_C"/>
    <property type="match status" value="1"/>
</dbReference>
<feature type="domain" description="OmpR/PhoB-type" evidence="3">
    <location>
        <begin position="64"/>
        <end position="181"/>
    </location>
</feature>
<feature type="DNA-binding region" description="OmpR/PhoB-type" evidence="2">
    <location>
        <begin position="64"/>
        <end position="181"/>
    </location>
</feature>
<sequence>MKKWSRIASAKETPRAALDERNATILSHAATGLNAAEIAREVGVSRGVVWHVLSAHGTRPHPEPRIRSIADVVADMMRLDAVKYLIAAYDDLAGRTDATVAEVFAYGLAPAEANIFGILSRHQGRMVPVRMIEAALDAERDADRVVGRHLIYVHVSRLRRKLRGTPWRLVNVFGYGYRLDAETQSSVSAIDGSAAAMKGTRSGTV</sequence>
<dbReference type="EMBL" id="JAVAMQ010000037">
    <property type="protein sequence ID" value="MDP5309149.1"/>
    <property type="molecule type" value="Genomic_DNA"/>
</dbReference>
<dbReference type="Gene3D" id="1.10.10.10">
    <property type="entry name" value="Winged helix-like DNA-binding domain superfamily/Winged helix DNA-binding domain"/>
    <property type="match status" value="2"/>
</dbReference>